<feature type="non-terminal residue" evidence="2">
    <location>
        <position position="1"/>
    </location>
</feature>
<feature type="domain" description="DUF559" evidence="1">
    <location>
        <begin position="9"/>
        <end position="49"/>
    </location>
</feature>
<evidence type="ECO:0000259" key="1">
    <source>
        <dbReference type="Pfam" id="PF04480"/>
    </source>
</evidence>
<comment type="caution">
    <text evidence="2">The sequence shown here is derived from an EMBL/GenBank/DDBJ whole genome shotgun (WGS) entry which is preliminary data.</text>
</comment>
<proteinExistence type="predicted"/>
<reference evidence="2" key="1">
    <citation type="submission" date="2019-11" db="EMBL/GenBank/DDBJ databases">
        <title>Microbial mats filling the niche in hypersaline microbial mats.</title>
        <authorList>
            <person name="Wong H.L."/>
            <person name="Macleod F.I."/>
            <person name="White R.A. III"/>
            <person name="Burns B.P."/>
        </authorList>
    </citation>
    <scope>NUCLEOTIDE SEQUENCE</scope>
    <source>
        <strain evidence="2">Rbin_158</strain>
    </source>
</reference>
<protein>
    <submittedName>
        <fullName evidence="2">DUF559 domain-containing protein</fullName>
    </submittedName>
</protein>
<dbReference type="Pfam" id="PF04480">
    <property type="entry name" value="DUF559"/>
    <property type="match status" value="1"/>
</dbReference>
<gene>
    <name evidence="2" type="ORF">GF339_23005</name>
</gene>
<organism evidence="2 3">
    <name type="scientific">candidate division KSB3 bacterium</name>
    <dbReference type="NCBI Taxonomy" id="2044937"/>
    <lineage>
        <taxon>Bacteria</taxon>
        <taxon>candidate division KSB3</taxon>
    </lineage>
</organism>
<evidence type="ECO:0000313" key="3">
    <source>
        <dbReference type="Proteomes" id="UP000649604"/>
    </source>
</evidence>
<dbReference type="Proteomes" id="UP000649604">
    <property type="component" value="Unassembled WGS sequence"/>
</dbReference>
<dbReference type="EMBL" id="WJJP01000741">
    <property type="protein sequence ID" value="MBD3327473.1"/>
    <property type="molecule type" value="Genomic_DNA"/>
</dbReference>
<dbReference type="Gene3D" id="3.40.960.10">
    <property type="entry name" value="VSR Endonuclease"/>
    <property type="match status" value="1"/>
</dbReference>
<dbReference type="AlphaFoldDB" id="A0A9D5K078"/>
<name>A0A9D5K078_9BACT</name>
<accession>A0A9D5K078</accession>
<dbReference type="InterPro" id="IPR007569">
    <property type="entry name" value="DUF559"/>
</dbReference>
<sequence>GHTYHERTEEQAVGDRKRDRNLTSDGWIVLRFHLQEIESNLQKCIEEFEKYYKNTIAF</sequence>
<evidence type="ECO:0000313" key="2">
    <source>
        <dbReference type="EMBL" id="MBD3327473.1"/>
    </source>
</evidence>